<feature type="compositionally biased region" description="Basic and acidic residues" evidence="1">
    <location>
        <begin position="230"/>
        <end position="248"/>
    </location>
</feature>
<name>A0A3M7GX66_HORWE</name>
<evidence type="ECO:0000256" key="2">
    <source>
        <dbReference type="SAM" id="Phobius"/>
    </source>
</evidence>
<sequence>MHTTAVSECDEMPSSEHTGDEARDIVLDPQHHDEKQERDFAQQAERLAQFRPTQEDDGTGSTQAIEAKFITPLDPVVETADGGRLPTIPVEEAVKLNALRNDVHGTEAPSSQPAGAVRPSKDGTAHGTCLPPSSAAPQGSEHQTDTPGAPLREAIPPSSTNPLFPPLPVYGPPTFLRTVQCWLFRMISSVLSLYFLLAIVAGAIVESVPRILKNATIRATFRDPKKRRPFYGEEKKRAQERKAADDAWLKQQQAKGTTTPSGEKGKNIPQDGEFVPTEGGPDPLVVDVGYYARRVGLDAESFDVQTEDGFIIELIHLFNPRDYRQPPPEGHKMDSPDVFTSEPRDSGFAEAQPFPDGQKKYPILMMHGLLQSAGAYCCTDDDSLAFYLAKSGYDVWLGNNRCGFDPKHTLLQYSDPRMWAWNIRQMGVMDLPALISRVLAETGFPKLALICHSQGTTQTFVALAKEQRPDIGEKISVFCALAPAAYAGSLIGKIYFKVMRLISPAIFRLIFGIHAFIPLMMLAHKILPGPFYSWMGYHVFSFLFSWSDTRWDRGLRNRMFQWAPTYVSAESMRWWLGRECFAKQKCILATREAGKLEDKEDEEDDEVISNYYAQRRQQEKGTSERRKLQRNLTSFHRTMSFHCQTLTHQHHDSTRGKYSWYNDQFPPLALWVCGADDLVDGKRLLRRFDRGREPHVRIVHKKIIEGYEHLDVIWAMDAIEKVGKEVREVIWRTVDPESQMICRTPVGCERPLMETPDVTKDVPMLHSGGRLRMASISEGAPFPQVQMNGNGKVRGEKVAAVGPEDENQRPPSTVTAHSKEKPGEHIFLEEEEEEYGHGVPEAETEKASPPVSPRMPGRKMSIPAFTDLQEKGNPLG</sequence>
<feature type="domain" description="Partial AB-hydrolase lipase" evidence="3">
    <location>
        <begin position="289"/>
        <end position="379"/>
    </location>
</feature>
<dbReference type="Pfam" id="PF04083">
    <property type="entry name" value="Abhydro_lipase"/>
    <property type="match status" value="1"/>
</dbReference>
<feature type="transmembrane region" description="Helical" evidence="2">
    <location>
        <begin position="505"/>
        <end position="523"/>
    </location>
</feature>
<protein>
    <recommendedName>
        <fullName evidence="3">Partial AB-hydrolase lipase domain-containing protein</fullName>
    </recommendedName>
</protein>
<dbReference type="InterPro" id="IPR006693">
    <property type="entry name" value="AB_hydrolase_lipase"/>
</dbReference>
<dbReference type="VEuPathDB" id="FungiDB:BTJ68_10247"/>
<evidence type="ECO:0000313" key="5">
    <source>
        <dbReference type="Proteomes" id="UP000281468"/>
    </source>
</evidence>
<feature type="region of interest" description="Disordered" evidence="1">
    <location>
        <begin position="324"/>
        <end position="351"/>
    </location>
</feature>
<evidence type="ECO:0000313" key="4">
    <source>
        <dbReference type="EMBL" id="RMZ05750.1"/>
    </source>
</evidence>
<proteinExistence type="predicted"/>
<feature type="transmembrane region" description="Helical" evidence="2">
    <location>
        <begin position="182"/>
        <end position="205"/>
    </location>
</feature>
<dbReference type="InterPro" id="IPR029058">
    <property type="entry name" value="AB_hydrolase_fold"/>
</dbReference>
<keyword evidence="2" id="KW-1133">Transmembrane helix</keyword>
<evidence type="ECO:0000259" key="3">
    <source>
        <dbReference type="Pfam" id="PF04083"/>
    </source>
</evidence>
<dbReference type="GO" id="GO:0006629">
    <property type="term" value="P:lipid metabolic process"/>
    <property type="evidence" value="ECO:0007669"/>
    <property type="project" value="InterPro"/>
</dbReference>
<dbReference type="AlphaFoldDB" id="A0A3M7GX66"/>
<evidence type="ECO:0000256" key="1">
    <source>
        <dbReference type="SAM" id="MobiDB-lite"/>
    </source>
</evidence>
<feature type="region of interest" description="Disordered" evidence="1">
    <location>
        <begin position="104"/>
        <end position="160"/>
    </location>
</feature>
<feature type="compositionally biased region" description="Polar residues" evidence="1">
    <location>
        <begin position="250"/>
        <end position="261"/>
    </location>
</feature>
<dbReference type="Gene3D" id="3.40.50.1820">
    <property type="entry name" value="alpha/beta hydrolase"/>
    <property type="match status" value="1"/>
</dbReference>
<feature type="region of interest" description="Disordered" evidence="1">
    <location>
        <begin position="228"/>
        <end position="281"/>
    </location>
</feature>
<organism evidence="4 5">
    <name type="scientific">Hortaea werneckii</name>
    <name type="common">Black yeast</name>
    <name type="synonym">Cladosporium werneckii</name>
    <dbReference type="NCBI Taxonomy" id="91943"/>
    <lineage>
        <taxon>Eukaryota</taxon>
        <taxon>Fungi</taxon>
        <taxon>Dikarya</taxon>
        <taxon>Ascomycota</taxon>
        <taxon>Pezizomycotina</taxon>
        <taxon>Dothideomycetes</taxon>
        <taxon>Dothideomycetidae</taxon>
        <taxon>Mycosphaerellales</taxon>
        <taxon>Teratosphaeriaceae</taxon>
        <taxon>Hortaea</taxon>
    </lineage>
</organism>
<comment type="caution">
    <text evidence="4">The sequence shown here is derived from an EMBL/GenBank/DDBJ whole genome shotgun (WGS) entry which is preliminary data.</text>
</comment>
<dbReference type="Proteomes" id="UP000281468">
    <property type="component" value="Unassembled WGS sequence"/>
</dbReference>
<keyword evidence="2" id="KW-0472">Membrane</keyword>
<feature type="compositionally biased region" description="Basic and acidic residues" evidence="1">
    <location>
        <begin position="17"/>
        <end position="40"/>
    </location>
</feature>
<gene>
    <name evidence="4" type="ORF">D0862_04861</name>
</gene>
<dbReference type="EMBL" id="QWIQ01000121">
    <property type="protein sequence ID" value="RMZ05750.1"/>
    <property type="molecule type" value="Genomic_DNA"/>
</dbReference>
<feature type="region of interest" description="Disordered" evidence="1">
    <location>
        <begin position="800"/>
        <end position="876"/>
    </location>
</feature>
<dbReference type="PANTHER" id="PTHR11005">
    <property type="entry name" value="LYSOSOMAL ACID LIPASE-RELATED"/>
    <property type="match status" value="1"/>
</dbReference>
<accession>A0A3M7GX66</accession>
<feature type="region of interest" description="Disordered" evidence="1">
    <location>
        <begin position="1"/>
        <end position="67"/>
    </location>
</feature>
<dbReference type="SUPFAM" id="SSF53474">
    <property type="entry name" value="alpha/beta-Hydrolases"/>
    <property type="match status" value="1"/>
</dbReference>
<keyword evidence="2" id="KW-0812">Transmembrane</keyword>
<feature type="compositionally biased region" description="Basic and acidic residues" evidence="1">
    <location>
        <begin position="324"/>
        <end position="335"/>
    </location>
</feature>
<reference evidence="4 5" key="1">
    <citation type="journal article" date="2018" name="BMC Genomics">
        <title>Genomic evidence for intraspecific hybridization in a clonal and extremely halotolerant yeast.</title>
        <authorList>
            <person name="Gostincar C."/>
            <person name="Stajich J.E."/>
            <person name="Zupancic J."/>
            <person name="Zalar P."/>
            <person name="Gunde-Cimerman N."/>
        </authorList>
    </citation>
    <scope>NUCLEOTIDE SEQUENCE [LARGE SCALE GENOMIC DNA]</scope>
    <source>
        <strain evidence="4 5">EXF-171</strain>
    </source>
</reference>
<feature type="compositionally biased region" description="Basic and acidic residues" evidence="1">
    <location>
        <begin position="817"/>
        <end position="828"/>
    </location>
</feature>